<evidence type="ECO:0000313" key="10">
    <source>
        <dbReference type="EMBL" id="ORC92363.1"/>
    </source>
</evidence>
<proteinExistence type="inferred from homology"/>
<dbReference type="FunFam" id="1.10.510.10:FF:000040">
    <property type="entry name" value="Mitogen-activated protein kinase"/>
    <property type="match status" value="1"/>
</dbReference>
<dbReference type="Gene3D" id="3.30.200.20">
    <property type="entry name" value="Phosphorylase Kinase, domain 1"/>
    <property type="match status" value="1"/>
</dbReference>
<dbReference type="InterPro" id="IPR000719">
    <property type="entry name" value="Prot_kinase_dom"/>
</dbReference>
<reference evidence="10 11" key="1">
    <citation type="submission" date="2017-03" db="EMBL/GenBank/DDBJ databases">
        <title>An alternative strategy for trypanosome survival in the mammalian bloodstream revealed through genome and transcriptome analysis of the ubiquitous bovine parasite Trypanosoma (Megatrypanum) theileri.</title>
        <authorList>
            <person name="Kelly S."/>
            <person name="Ivens A."/>
            <person name="Mott A."/>
            <person name="O'Neill E."/>
            <person name="Emms D."/>
            <person name="Macleod O."/>
            <person name="Voorheis P."/>
            <person name="Matthews J."/>
            <person name="Matthews K."/>
            <person name="Carrington M."/>
        </authorList>
    </citation>
    <scope>NUCLEOTIDE SEQUENCE [LARGE SCALE GENOMIC DNA]</scope>
    <source>
        <strain evidence="10">Edinburgh</strain>
    </source>
</reference>
<dbReference type="SUPFAM" id="SSF56112">
    <property type="entry name" value="Protein kinase-like (PK-like)"/>
    <property type="match status" value="1"/>
</dbReference>
<evidence type="ECO:0000256" key="1">
    <source>
        <dbReference type="ARBA" id="ARBA00022527"/>
    </source>
</evidence>
<dbReference type="PROSITE" id="PS00107">
    <property type="entry name" value="PROTEIN_KINASE_ATP"/>
    <property type="match status" value="1"/>
</dbReference>
<dbReference type="InterPro" id="IPR008271">
    <property type="entry name" value="Ser/Thr_kinase_AS"/>
</dbReference>
<dbReference type="RefSeq" id="XP_028886429.1">
    <property type="nucleotide sequence ID" value="XM_029021883.1"/>
</dbReference>
<comment type="catalytic activity">
    <reaction evidence="8">
        <text>L-threonyl-[protein] + ATP = O-phospho-L-threonyl-[protein] + ADP + H(+)</text>
        <dbReference type="Rhea" id="RHEA:46608"/>
        <dbReference type="Rhea" id="RHEA-COMP:11060"/>
        <dbReference type="Rhea" id="RHEA-COMP:11605"/>
        <dbReference type="ChEBI" id="CHEBI:15378"/>
        <dbReference type="ChEBI" id="CHEBI:30013"/>
        <dbReference type="ChEBI" id="CHEBI:30616"/>
        <dbReference type="ChEBI" id="CHEBI:61977"/>
        <dbReference type="ChEBI" id="CHEBI:456216"/>
        <dbReference type="EC" id="2.7.11.24"/>
    </reaction>
</comment>
<evidence type="ECO:0000256" key="3">
    <source>
        <dbReference type="ARBA" id="ARBA00022741"/>
    </source>
</evidence>
<keyword evidence="1 7" id="KW-0723">Serine/threonine-protein kinase</keyword>
<comment type="cofactor">
    <cofactor evidence="8">
        <name>Mg(2+)</name>
        <dbReference type="ChEBI" id="CHEBI:18420"/>
    </cofactor>
</comment>
<dbReference type="EMBL" id="NBCO01000003">
    <property type="protein sequence ID" value="ORC92363.1"/>
    <property type="molecule type" value="Genomic_DNA"/>
</dbReference>
<dbReference type="CDD" id="cd07834">
    <property type="entry name" value="STKc_MAPK"/>
    <property type="match status" value="1"/>
</dbReference>
<comment type="similarity">
    <text evidence="8">Belongs to the protein kinase superfamily. Ser/Thr protein kinase family. MAP kinase subfamily.</text>
</comment>
<evidence type="ECO:0000256" key="7">
    <source>
        <dbReference type="RuleBase" id="RU000304"/>
    </source>
</evidence>
<dbReference type="GO" id="GO:0004707">
    <property type="term" value="F:MAP kinase activity"/>
    <property type="evidence" value="ECO:0007669"/>
    <property type="project" value="UniProtKB-EC"/>
</dbReference>
<dbReference type="PROSITE" id="PS50011">
    <property type="entry name" value="PROTEIN_KINASE_DOM"/>
    <property type="match status" value="1"/>
</dbReference>
<dbReference type="PROSITE" id="PS00108">
    <property type="entry name" value="PROTEIN_KINASE_ST"/>
    <property type="match status" value="1"/>
</dbReference>
<dbReference type="AlphaFoldDB" id="A0A1X0P6U6"/>
<accession>A0A1X0P6U6</accession>
<evidence type="ECO:0000256" key="4">
    <source>
        <dbReference type="ARBA" id="ARBA00022777"/>
    </source>
</evidence>
<dbReference type="VEuPathDB" id="TriTrypDB:TM35_000031160"/>
<evidence type="ECO:0000256" key="8">
    <source>
        <dbReference type="RuleBase" id="RU361165"/>
    </source>
</evidence>
<organism evidence="10 11">
    <name type="scientific">Trypanosoma theileri</name>
    <dbReference type="NCBI Taxonomy" id="67003"/>
    <lineage>
        <taxon>Eukaryota</taxon>
        <taxon>Discoba</taxon>
        <taxon>Euglenozoa</taxon>
        <taxon>Kinetoplastea</taxon>
        <taxon>Metakinetoplastina</taxon>
        <taxon>Trypanosomatida</taxon>
        <taxon>Trypanosomatidae</taxon>
        <taxon>Trypanosoma</taxon>
    </lineage>
</organism>
<sequence length="362" mass="41938">MDKPHEVPSLTEGRRLYMVQGQKFEVGKSHKLIKLVGSGAYGSVCSAIDENSGERIAIKKVSRVFSDIREGKRILREMDILTSLHHTNLIRLREFIRPNQKEKFDDIYMVMDLYDTDLHRIIRSRQSLTNEHYQYFMIQAFRGLCYLHTAKVMHRDLKPSNLLVNADCALAICDFGLARDDQWTASAALTEYVVTRWYRPPEVLGMGSHQYTNAVDVWSLGLIFAELMVGKTLLPGSDYIRQLIMIVHLLGTPNVEDMEFLSDEARCFLLAQPYQMARPFTELFPMATPEAADLLSKLLVFHPAKRLTAKDVMEHPYFARFRDAKEDAMAKEPYVWRHNEELTLESLREEMWRIIVEHSPEP</sequence>
<dbReference type="GO" id="GO:0005524">
    <property type="term" value="F:ATP binding"/>
    <property type="evidence" value="ECO:0007669"/>
    <property type="project" value="UniProtKB-UniRule"/>
</dbReference>
<evidence type="ECO:0000313" key="11">
    <source>
        <dbReference type="Proteomes" id="UP000192257"/>
    </source>
</evidence>
<dbReference type="STRING" id="67003.A0A1X0P6U6"/>
<keyword evidence="5 6" id="KW-0067">ATP-binding</keyword>
<keyword evidence="3 6" id="KW-0547">Nucleotide-binding</keyword>
<dbReference type="InterPro" id="IPR050117">
    <property type="entry name" value="MAPK"/>
</dbReference>
<dbReference type="FunFam" id="3.30.200.20:FF:000046">
    <property type="entry name" value="Mitogen-activated protein kinase"/>
    <property type="match status" value="1"/>
</dbReference>
<dbReference type="PROSITE" id="PS01351">
    <property type="entry name" value="MAPK"/>
    <property type="match status" value="1"/>
</dbReference>
<name>A0A1X0P6U6_9TRYP</name>
<keyword evidence="4 8" id="KW-0418">Kinase</keyword>
<dbReference type="EC" id="2.7.11.24" evidence="8"/>
<dbReference type="GeneID" id="39981663"/>
<dbReference type="SMART" id="SM00220">
    <property type="entry name" value="S_TKc"/>
    <property type="match status" value="1"/>
</dbReference>
<dbReference type="Pfam" id="PF00069">
    <property type="entry name" value="Pkinase"/>
    <property type="match status" value="1"/>
</dbReference>
<evidence type="ECO:0000256" key="6">
    <source>
        <dbReference type="PROSITE-ProRule" id="PRU10141"/>
    </source>
</evidence>
<dbReference type="InterPro" id="IPR017441">
    <property type="entry name" value="Protein_kinase_ATP_BS"/>
</dbReference>
<keyword evidence="8" id="KW-0460">Magnesium</keyword>
<protein>
    <recommendedName>
        <fullName evidence="8">Mitogen-activated protein kinase</fullName>
        <ecNumber evidence="8">2.7.11.24</ecNumber>
    </recommendedName>
</protein>
<keyword evidence="2 8" id="KW-0808">Transferase</keyword>
<dbReference type="Proteomes" id="UP000192257">
    <property type="component" value="Unassembled WGS sequence"/>
</dbReference>
<evidence type="ECO:0000256" key="2">
    <source>
        <dbReference type="ARBA" id="ARBA00022679"/>
    </source>
</evidence>
<dbReference type="Gene3D" id="1.10.510.10">
    <property type="entry name" value="Transferase(Phosphotransferase) domain 1"/>
    <property type="match status" value="1"/>
</dbReference>
<evidence type="ECO:0000256" key="5">
    <source>
        <dbReference type="ARBA" id="ARBA00022840"/>
    </source>
</evidence>
<comment type="caution">
    <text evidence="10">The sequence shown here is derived from an EMBL/GenBank/DDBJ whole genome shotgun (WGS) entry which is preliminary data.</text>
</comment>
<gene>
    <name evidence="10" type="ORF">TM35_000031160</name>
</gene>
<keyword evidence="11" id="KW-1185">Reference proteome</keyword>
<feature type="binding site" evidence="6">
    <location>
        <position position="60"/>
    </location>
    <ligand>
        <name>ATP</name>
        <dbReference type="ChEBI" id="CHEBI:30616"/>
    </ligand>
</feature>
<dbReference type="InterPro" id="IPR003527">
    <property type="entry name" value="MAP_kinase_CS"/>
</dbReference>
<evidence type="ECO:0000259" key="9">
    <source>
        <dbReference type="PROSITE" id="PS50011"/>
    </source>
</evidence>
<comment type="activity regulation">
    <text evidence="8">Activated by threonine and tyrosine phosphorylation.</text>
</comment>
<dbReference type="PANTHER" id="PTHR24055">
    <property type="entry name" value="MITOGEN-ACTIVATED PROTEIN KINASE"/>
    <property type="match status" value="1"/>
</dbReference>
<dbReference type="InterPro" id="IPR011009">
    <property type="entry name" value="Kinase-like_dom_sf"/>
</dbReference>
<dbReference type="OrthoDB" id="192887at2759"/>
<feature type="domain" description="Protein kinase" evidence="9">
    <location>
        <begin position="30"/>
        <end position="318"/>
    </location>
</feature>